<dbReference type="PANTHER" id="PTHR46905:SF21">
    <property type="entry name" value="RING-TYPE E3 UBIQUITIN TRANSFERASE"/>
    <property type="match status" value="1"/>
</dbReference>
<dbReference type="InterPro" id="IPR001841">
    <property type="entry name" value="Znf_RING"/>
</dbReference>
<dbReference type="PROSITE" id="PS01244">
    <property type="entry name" value="ACONITASE_2"/>
    <property type="match status" value="1"/>
</dbReference>
<dbReference type="GO" id="GO:0016567">
    <property type="term" value="P:protein ubiquitination"/>
    <property type="evidence" value="ECO:0007669"/>
    <property type="project" value="InterPro"/>
</dbReference>
<comment type="similarity">
    <text evidence="11">Belongs to the RING-type zinc finger family. ATL subfamily.</text>
</comment>
<evidence type="ECO:0000256" key="2">
    <source>
        <dbReference type="ARBA" id="ARBA00004167"/>
    </source>
</evidence>
<dbReference type="GO" id="GO:0016020">
    <property type="term" value="C:membrane"/>
    <property type="evidence" value="ECO:0007669"/>
    <property type="project" value="UniProtKB-SubCell"/>
</dbReference>
<sequence>MTTRLSLILSDQAEAFLQVFYRVEYLQHALSSYSYLEPNDKISAIAKAHIFSTKLNPFVLRDPSMEAWCQRRFLSCDATDRIKQAMQTSVLLYRPHRFLLGMDSGMAPDSHGGRNSSDYILDSDESLESNMVIVLVGLLCAFVCALGINSIARCAIRYGYRIGFESTPHQAASRLAAATSAGLKKSALGQIPVVSYESGLNIQVTGCTICLGEFSDGEKVRVLPKCSHGFHVQCIDKWLLLHSSCPLCRQTISLDLSANNGDVNVPNVRIPMPERRIA</sequence>
<reference evidence="16" key="1">
    <citation type="journal article" date="2019" name="Gigascience">
        <title>De novo genome assembly of the endangered Acer yangbiense, a plant species with extremely small populations endemic to Yunnan Province, China.</title>
        <authorList>
            <person name="Yang J."/>
            <person name="Wariss H.M."/>
            <person name="Tao L."/>
            <person name="Zhang R."/>
            <person name="Yun Q."/>
            <person name="Hollingsworth P."/>
            <person name="Dao Z."/>
            <person name="Luo G."/>
            <person name="Guo H."/>
            <person name="Ma Y."/>
            <person name="Sun W."/>
        </authorList>
    </citation>
    <scope>NUCLEOTIDE SEQUENCE [LARGE SCALE GENOMIC DNA]</scope>
    <source>
        <strain evidence="16">cv. br00</strain>
    </source>
</reference>
<evidence type="ECO:0000256" key="5">
    <source>
        <dbReference type="ARBA" id="ARBA00022692"/>
    </source>
</evidence>
<dbReference type="EMBL" id="VDCV01000019">
    <property type="protein sequence ID" value="KAB5512914.1"/>
    <property type="molecule type" value="Genomic_DNA"/>
</dbReference>
<keyword evidence="9 13" id="KW-1133">Transmembrane helix</keyword>
<evidence type="ECO:0000256" key="1">
    <source>
        <dbReference type="ARBA" id="ARBA00000900"/>
    </source>
</evidence>
<keyword evidence="7" id="KW-0833">Ubl conjugation pathway</keyword>
<evidence type="ECO:0000256" key="13">
    <source>
        <dbReference type="SAM" id="Phobius"/>
    </source>
</evidence>
<evidence type="ECO:0000256" key="9">
    <source>
        <dbReference type="ARBA" id="ARBA00022989"/>
    </source>
</evidence>
<dbReference type="PROSITE" id="PS50089">
    <property type="entry name" value="ZF_RING_2"/>
    <property type="match status" value="1"/>
</dbReference>
<dbReference type="PANTHER" id="PTHR46905">
    <property type="entry name" value="RING-H2 FINGER PROTEIN ATL78"/>
    <property type="match status" value="1"/>
</dbReference>
<dbReference type="GO" id="GO:0061630">
    <property type="term" value="F:ubiquitin protein ligase activity"/>
    <property type="evidence" value="ECO:0007669"/>
    <property type="project" value="UniProtKB-EC"/>
</dbReference>
<keyword evidence="16" id="KW-1185">Reference proteome</keyword>
<evidence type="ECO:0000256" key="12">
    <source>
        <dbReference type="PROSITE-ProRule" id="PRU00175"/>
    </source>
</evidence>
<evidence type="ECO:0000256" key="10">
    <source>
        <dbReference type="ARBA" id="ARBA00023136"/>
    </source>
</evidence>
<dbReference type="SUPFAM" id="SSF57850">
    <property type="entry name" value="RING/U-box"/>
    <property type="match status" value="1"/>
</dbReference>
<evidence type="ECO:0000259" key="14">
    <source>
        <dbReference type="PROSITE" id="PS50089"/>
    </source>
</evidence>
<keyword evidence="5 13" id="KW-0812">Transmembrane</keyword>
<keyword evidence="10 13" id="KW-0472">Membrane</keyword>
<evidence type="ECO:0000256" key="7">
    <source>
        <dbReference type="ARBA" id="ARBA00022786"/>
    </source>
</evidence>
<protein>
    <recommendedName>
        <fullName evidence="3">RING-type E3 ubiquitin transferase</fullName>
        <ecNumber evidence="3">2.3.2.27</ecNumber>
    </recommendedName>
</protein>
<comment type="subcellular location">
    <subcellularLocation>
        <location evidence="2">Membrane</location>
        <topology evidence="2">Single-pass membrane protein</topology>
    </subcellularLocation>
</comment>
<keyword evidence="12" id="KW-0863">Zinc-finger</keyword>
<keyword evidence="8" id="KW-0862">Zinc</keyword>
<accession>A0A5N5J4P3</accession>
<evidence type="ECO:0000313" key="16">
    <source>
        <dbReference type="Proteomes" id="UP000326939"/>
    </source>
</evidence>
<comment type="catalytic activity">
    <reaction evidence="1">
        <text>S-ubiquitinyl-[E2 ubiquitin-conjugating enzyme]-L-cysteine + [acceptor protein]-L-lysine = [E2 ubiquitin-conjugating enzyme]-L-cysteine + N(6)-ubiquitinyl-[acceptor protein]-L-lysine.</text>
        <dbReference type="EC" id="2.3.2.27"/>
    </reaction>
</comment>
<dbReference type="GO" id="GO:0008270">
    <property type="term" value="F:zinc ion binding"/>
    <property type="evidence" value="ECO:0007669"/>
    <property type="project" value="UniProtKB-KW"/>
</dbReference>
<evidence type="ECO:0000313" key="15">
    <source>
        <dbReference type="EMBL" id="KAB5512914.1"/>
    </source>
</evidence>
<evidence type="ECO:0000256" key="11">
    <source>
        <dbReference type="ARBA" id="ARBA00024209"/>
    </source>
</evidence>
<dbReference type="Proteomes" id="UP000326939">
    <property type="component" value="Chromosome 19"/>
</dbReference>
<evidence type="ECO:0000256" key="3">
    <source>
        <dbReference type="ARBA" id="ARBA00012483"/>
    </source>
</evidence>
<evidence type="ECO:0000256" key="8">
    <source>
        <dbReference type="ARBA" id="ARBA00022833"/>
    </source>
</evidence>
<name>A0A5N5J4P3_9ROSI</name>
<dbReference type="InterPro" id="IPR018136">
    <property type="entry name" value="Aconitase_4Fe-4S_BS"/>
</dbReference>
<organism evidence="15 16">
    <name type="scientific">Salix brachista</name>
    <dbReference type="NCBI Taxonomy" id="2182728"/>
    <lineage>
        <taxon>Eukaryota</taxon>
        <taxon>Viridiplantae</taxon>
        <taxon>Streptophyta</taxon>
        <taxon>Embryophyta</taxon>
        <taxon>Tracheophyta</taxon>
        <taxon>Spermatophyta</taxon>
        <taxon>Magnoliopsida</taxon>
        <taxon>eudicotyledons</taxon>
        <taxon>Gunneridae</taxon>
        <taxon>Pentapetalae</taxon>
        <taxon>rosids</taxon>
        <taxon>fabids</taxon>
        <taxon>Malpighiales</taxon>
        <taxon>Salicaceae</taxon>
        <taxon>Saliceae</taxon>
        <taxon>Salix</taxon>
    </lineage>
</organism>
<feature type="transmembrane region" description="Helical" evidence="13">
    <location>
        <begin position="131"/>
        <end position="152"/>
    </location>
</feature>
<keyword evidence="6" id="KW-0479">Metal-binding</keyword>
<proteinExistence type="inferred from homology"/>
<comment type="caution">
    <text evidence="15">The sequence shown here is derived from an EMBL/GenBank/DDBJ whole genome shotgun (WGS) entry which is preliminary data.</text>
</comment>
<gene>
    <name evidence="15" type="ORF">DKX38_029942</name>
</gene>
<keyword evidence="4" id="KW-0808">Transferase</keyword>
<dbReference type="SMART" id="SM00184">
    <property type="entry name" value="RING"/>
    <property type="match status" value="1"/>
</dbReference>
<dbReference type="Pfam" id="PF13639">
    <property type="entry name" value="zf-RING_2"/>
    <property type="match status" value="1"/>
</dbReference>
<dbReference type="CDD" id="cd16461">
    <property type="entry name" value="RING-H2_EL5-like"/>
    <property type="match status" value="1"/>
</dbReference>
<dbReference type="InterPro" id="IPR044602">
    <property type="entry name" value="ATL10/ATL72-79-like"/>
</dbReference>
<dbReference type="AlphaFoldDB" id="A0A5N5J4P3"/>
<evidence type="ECO:0000256" key="4">
    <source>
        <dbReference type="ARBA" id="ARBA00022679"/>
    </source>
</evidence>
<evidence type="ECO:0000256" key="6">
    <source>
        <dbReference type="ARBA" id="ARBA00022723"/>
    </source>
</evidence>
<dbReference type="EC" id="2.3.2.27" evidence="3"/>
<feature type="domain" description="RING-type" evidence="14">
    <location>
        <begin position="207"/>
        <end position="249"/>
    </location>
</feature>
<dbReference type="InterPro" id="IPR013083">
    <property type="entry name" value="Znf_RING/FYVE/PHD"/>
</dbReference>
<dbReference type="Gene3D" id="3.30.40.10">
    <property type="entry name" value="Zinc/RING finger domain, C3HC4 (zinc finger)"/>
    <property type="match status" value="1"/>
</dbReference>